<evidence type="ECO:0000313" key="1">
    <source>
        <dbReference type="EMBL" id="GGG82428.1"/>
    </source>
</evidence>
<dbReference type="RefSeq" id="WP_188891587.1">
    <property type="nucleotide sequence ID" value="NZ_BMHY01000010.1"/>
</dbReference>
<reference evidence="1 2" key="1">
    <citation type="journal article" date="2014" name="Int. J. Syst. Evol. Microbiol.">
        <title>Complete genome sequence of Corynebacterium casei LMG S-19264T (=DSM 44701T), isolated from a smear-ripened cheese.</title>
        <authorList>
            <consortium name="US DOE Joint Genome Institute (JGI-PGF)"/>
            <person name="Walter F."/>
            <person name="Albersmeier A."/>
            <person name="Kalinowski J."/>
            <person name="Ruckert C."/>
        </authorList>
    </citation>
    <scope>NUCLEOTIDE SEQUENCE [LARGE SCALE GENOMIC DNA]</scope>
    <source>
        <strain evidence="1 2">CGMCC 1.15286</strain>
    </source>
</reference>
<protein>
    <submittedName>
        <fullName evidence="1">Uncharacterized protein</fullName>
    </submittedName>
</protein>
<dbReference type="Pfam" id="PF20092">
    <property type="entry name" value="DUF6483"/>
    <property type="match status" value="1"/>
</dbReference>
<name>A0A917HLP6_9BACL</name>
<dbReference type="AlphaFoldDB" id="A0A917HLP6"/>
<sequence length="217" mass="24834">MFQRDYFMRMIGQMTEAVGQIMQLKREMKHDEALLIIDELLDKRFGLSGKLIRSLSDKDLIGVMTTNGVVETDNLQAIAVLMKQEAELLEAQGKEEASFIHYLKSLHLFMRLSLLGAAPTLVEPAKEAEQLLDKLKLYELPEETKLLRAEWHEGESQFDQADNVLHELLEDGAIPKEEVVDFYRRLLLYDDEKLLSGGLSREELEQGVEELAAKTQQ</sequence>
<proteinExistence type="predicted"/>
<dbReference type="InterPro" id="IPR045507">
    <property type="entry name" value="DUF6483"/>
</dbReference>
<organism evidence="1 2">
    <name type="scientific">Paenibacillus radicis</name>
    <name type="common">ex Gao et al. 2016</name>
    <dbReference type="NCBI Taxonomy" id="1737354"/>
    <lineage>
        <taxon>Bacteria</taxon>
        <taxon>Bacillati</taxon>
        <taxon>Bacillota</taxon>
        <taxon>Bacilli</taxon>
        <taxon>Bacillales</taxon>
        <taxon>Paenibacillaceae</taxon>
        <taxon>Paenibacillus</taxon>
    </lineage>
</organism>
<dbReference type="Proteomes" id="UP000600247">
    <property type="component" value="Unassembled WGS sequence"/>
</dbReference>
<gene>
    <name evidence="1" type="ORF">GCM10010918_44750</name>
</gene>
<dbReference type="EMBL" id="BMHY01000010">
    <property type="protein sequence ID" value="GGG82428.1"/>
    <property type="molecule type" value="Genomic_DNA"/>
</dbReference>
<keyword evidence="2" id="KW-1185">Reference proteome</keyword>
<comment type="caution">
    <text evidence="1">The sequence shown here is derived from an EMBL/GenBank/DDBJ whole genome shotgun (WGS) entry which is preliminary data.</text>
</comment>
<accession>A0A917HLP6</accession>
<evidence type="ECO:0000313" key="2">
    <source>
        <dbReference type="Proteomes" id="UP000600247"/>
    </source>
</evidence>